<proteinExistence type="predicted"/>
<gene>
    <name evidence="4" type="ORF">KC207_00895</name>
</gene>
<dbReference type="GO" id="GO:0003847">
    <property type="term" value="F:1-alkyl-2-acetylglycerophosphocholine esterase activity"/>
    <property type="evidence" value="ECO:0007669"/>
    <property type="project" value="TreeGrafter"/>
</dbReference>
<dbReference type="PANTHER" id="PTHR10272:SF0">
    <property type="entry name" value="PLATELET-ACTIVATING FACTOR ACETYLHYDROLASE"/>
    <property type="match status" value="1"/>
</dbReference>
<dbReference type="RefSeq" id="WP_211601010.1">
    <property type="nucleotide sequence ID" value="NZ_JAGSNF010000001.1"/>
</dbReference>
<reference evidence="4" key="1">
    <citation type="submission" date="2021-04" db="EMBL/GenBank/DDBJ databases">
        <title>Phycicoccus avicenniae sp. nov., a novel endophytic actinomycetes isolated from branch of Avicennia mariana.</title>
        <authorList>
            <person name="Tuo L."/>
        </authorList>
    </citation>
    <scope>NUCLEOTIDE SEQUENCE</scope>
    <source>
        <strain evidence="4">BSK3Z-2</strain>
    </source>
</reference>
<dbReference type="Gene3D" id="3.40.50.1820">
    <property type="entry name" value="alpha/beta hydrolase"/>
    <property type="match status" value="1"/>
</dbReference>
<name>A0A941D4A9_9MICO</name>
<dbReference type="AlphaFoldDB" id="A0A941D4A9"/>
<keyword evidence="3" id="KW-0443">Lipid metabolism</keyword>
<evidence type="ECO:0000256" key="3">
    <source>
        <dbReference type="ARBA" id="ARBA00023098"/>
    </source>
</evidence>
<dbReference type="GO" id="GO:0016042">
    <property type="term" value="P:lipid catabolic process"/>
    <property type="evidence" value="ECO:0007669"/>
    <property type="project" value="UniProtKB-KW"/>
</dbReference>
<dbReference type="Proteomes" id="UP000677016">
    <property type="component" value="Unassembled WGS sequence"/>
</dbReference>
<dbReference type="EMBL" id="JAGSNF010000001">
    <property type="protein sequence ID" value="MBR7741849.1"/>
    <property type="molecule type" value="Genomic_DNA"/>
</dbReference>
<dbReference type="InterPro" id="IPR029058">
    <property type="entry name" value="AB_hydrolase_fold"/>
</dbReference>
<dbReference type="SUPFAM" id="SSF53474">
    <property type="entry name" value="alpha/beta-Hydrolases"/>
    <property type="match status" value="1"/>
</dbReference>
<dbReference type="PANTHER" id="PTHR10272">
    <property type="entry name" value="PLATELET-ACTIVATING FACTOR ACETYLHYDROLASE"/>
    <property type="match status" value="1"/>
</dbReference>
<keyword evidence="5" id="KW-1185">Reference proteome</keyword>
<comment type="caution">
    <text evidence="4">The sequence shown here is derived from an EMBL/GenBank/DDBJ whole genome shotgun (WGS) entry which is preliminary data.</text>
</comment>
<evidence type="ECO:0000313" key="4">
    <source>
        <dbReference type="EMBL" id="MBR7741849.1"/>
    </source>
</evidence>
<sequence>MSRTIDEIETITSGGASPVVTYHPVVLDVPGRAVPLALKVSAPANGTDLPVLLLSHGHGASVFLSSLHGYGPLSNYFASEGFVVLQPTHLDSGTLGLREADDPDAPLYARSRAADMRYLVDHLGDIESTVPGLAGRVDHDRIAAAGHSLGGHTTCMLLGMGAQDPATGETLDARIDRVRAGVVLAAPGNGDLADWAAENYPWLRVCDFSTMTTDALVVAGDEDLNPMFSDRLSYRWDSYTQSPGPKSLLMLHGAEHMLGGVSGYDADETTDEDPQRVALLRSVAVAYLRSVLYPGDRSWNDAVAGLASEPTATVEEK</sequence>
<evidence type="ECO:0000256" key="1">
    <source>
        <dbReference type="ARBA" id="ARBA00022801"/>
    </source>
</evidence>
<evidence type="ECO:0000256" key="2">
    <source>
        <dbReference type="ARBA" id="ARBA00022963"/>
    </source>
</evidence>
<organism evidence="4 5">
    <name type="scientific">Phycicoccus avicenniae</name>
    <dbReference type="NCBI Taxonomy" id="2828860"/>
    <lineage>
        <taxon>Bacteria</taxon>
        <taxon>Bacillati</taxon>
        <taxon>Actinomycetota</taxon>
        <taxon>Actinomycetes</taxon>
        <taxon>Micrococcales</taxon>
        <taxon>Intrasporangiaceae</taxon>
        <taxon>Phycicoccus</taxon>
    </lineage>
</organism>
<evidence type="ECO:0000313" key="5">
    <source>
        <dbReference type="Proteomes" id="UP000677016"/>
    </source>
</evidence>
<protein>
    <submittedName>
        <fullName evidence="4">Chlorophyllase</fullName>
    </submittedName>
</protein>
<accession>A0A941D4A9</accession>
<keyword evidence="2" id="KW-0442">Lipid degradation</keyword>
<keyword evidence="1" id="KW-0378">Hydrolase</keyword>